<name>A0A833VT94_9POAL</name>
<feature type="region of interest" description="Disordered" evidence="12">
    <location>
        <begin position="271"/>
        <end position="295"/>
    </location>
</feature>
<evidence type="ECO:0000256" key="6">
    <source>
        <dbReference type="ARBA" id="ARBA00022801"/>
    </source>
</evidence>
<feature type="domain" description="RING-type" evidence="13">
    <location>
        <begin position="581"/>
        <end position="620"/>
    </location>
</feature>
<dbReference type="SMART" id="SM00184">
    <property type="entry name" value="RING"/>
    <property type="match status" value="1"/>
</dbReference>
<evidence type="ECO:0000256" key="12">
    <source>
        <dbReference type="SAM" id="MobiDB-lite"/>
    </source>
</evidence>
<organism evidence="16 17">
    <name type="scientific">Carex littledalei</name>
    <dbReference type="NCBI Taxonomy" id="544730"/>
    <lineage>
        <taxon>Eukaryota</taxon>
        <taxon>Viridiplantae</taxon>
        <taxon>Streptophyta</taxon>
        <taxon>Embryophyta</taxon>
        <taxon>Tracheophyta</taxon>
        <taxon>Spermatophyta</taxon>
        <taxon>Magnoliopsida</taxon>
        <taxon>Liliopsida</taxon>
        <taxon>Poales</taxon>
        <taxon>Cyperaceae</taxon>
        <taxon>Cyperoideae</taxon>
        <taxon>Cariceae</taxon>
        <taxon>Carex</taxon>
        <taxon>Carex subgen. Euthyceras</taxon>
    </lineage>
</organism>
<dbReference type="InterPro" id="IPR050628">
    <property type="entry name" value="SNF2_RAD54_helicase_TF"/>
</dbReference>
<dbReference type="OrthoDB" id="448448at2759"/>
<dbReference type="SMART" id="SM00487">
    <property type="entry name" value="DEXDc"/>
    <property type="match status" value="1"/>
</dbReference>
<feature type="domain" description="Helicase C-terminal" evidence="15">
    <location>
        <begin position="656"/>
        <end position="821"/>
    </location>
</feature>
<dbReference type="InterPro" id="IPR000330">
    <property type="entry name" value="SNF2_N"/>
</dbReference>
<dbReference type="SUPFAM" id="SSF57850">
    <property type="entry name" value="RING/U-box"/>
    <property type="match status" value="1"/>
</dbReference>
<gene>
    <name evidence="16" type="ORF">FCM35_KLT20862</name>
</gene>
<dbReference type="InterPro" id="IPR049730">
    <property type="entry name" value="SNF2/RAD54-like_C"/>
</dbReference>
<dbReference type="PROSITE" id="PS50089">
    <property type="entry name" value="ZF_RING_2"/>
    <property type="match status" value="1"/>
</dbReference>
<dbReference type="GO" id="GO:0004386">
    <property type="term" value="F:helicase activity"/>
    <property type="evidence" value="ECO:0007669"/>
    <property type="project" value="UniProtKB-KW"/>
</dbReference>
<dbReference type="InterPro" id="IPR001650">
    <property type="entry name" value="Helicase_C-like"/>
</dbReference>
<sequence length="826" mass="91726">MSGSDSDSDPSTAGASEAHLIGFIVANIVGLRHYTGTVSGRELVVLSRQPLNPYDSNAIAVLNMRSAQVGHLERTVAATLAPLLDSHLALAEAIVPKPPGRNPKNPSARPYRLPCQIHLFARPDAEEIVRVALEEGGLQLIQQTDHEFGLSQANILAGDKGKKGKKRDLDEIFALVEKDERGKVSPMEPPKDVVVSELFQHQKEGLGWLFNREKSCDLPPFWEEKDGAFVNVLTNYTSQERPQPLKGGIFADDMGLGKTLTLLSLIATTKRGGESSGGARNTSKNKRKRSNQEAEVSGSKVTLVVCPPSVFSSWITQLEEHTQPGSLKVYIYHGDRTKDKKQLLKFDIVLTTYSTLSTEFGDQNSPITEIEWYRVILDEAHVIKNSAAQQTKAVVALKAERRWAVTGTPIQNSSFDLFSLMMFLRFQPFSIKSYWQNLVQRPLAQGGMSGMSRLQALLGAISLRRTKEAPDGGEGLVGLPPKTVETCLVELSAEERECYDKMESEAQSTVREFIDSDTALRNYSTVLHIILRLRQICDDVALCPPDIKSLLPSNALEDVSNNPKLLKKLASLIEDGDDFDCPICLSPPTKTVITRCTHIFCQNCILKFLKNPNSRCPICRQSLSKADLFLAPDPPPDELEPNPSADNVAVSSKVAILLKFLQEFKKQDPLTKSVVFSQFRKMLLLLEAPLKAAGFEVLRLDGSMSAKKRLEVIKEFSQSGPRTPTVLLASLKAAGTGINLTAASRVFLMEPWWNPGVEEQAMDRVHRIGQRQEVKAVRLIVRDSIEERILELQEKKMKLASGAFRRRGAEEQKNMRIEDLRVMMRL</sequence>
<dbReference type="InterPro" id="IPR014905">
    <property type="entry name" value="HIRAN"/>
</dbReference>
<dbReference type="GO" id="GO:0008094">
    <property type="term" value="F:ATP-dependent activity, acting on DNA"/>
    <property type="evidence" value="ECO:0007669"/>
    <property type="project" value="TreeGrafter"/>
</dbReference>
<dbReference type="Gene3D" id="3.40.50.300">
    <property type="entry name" value="P-loop containing nucleotide triphosphate hydrolases"/>
    <property type="match status" value="1"/>
</dbReference>
<dbReference type="AlphaFoldDB" id="A0A833VT94"/>
<dbReference type="GO" id="GO:0016818">
    <property type="term" value="F:hydrolase activity, acting on acid anhydrides, in phosphorus-containing anhydrides"/>
    <property type="evidence" value="ECO:0007669"/>
    <property type="project" value="InterPro"/>
</dbReference>
<evidence type="ECO:0000256" key="9">
    <source>
        <dbReference type="ARBA" id="ARBA00022840"/>
    </source>
</evidence>
<dbReference type="SMART" id="SM00910">
    <property type="entry name" value="HIRAN"/>
    <property type="match status" value="1"/>
</dbReference>
<dbReference type="GO" id="GO:0008270">
    <property type="term" value="F:zinc ion binding"/>
    <property type="evidence" value="ECO:0007669"/>
    <property type="project" value="UniProtKB-KW"/>
</dbReference>
<keyword evidence="10" id="KW-0539">Nucleus</keyword>
<evidence type="ECO:0000256" key="7">
    <source>
        <dbReference type="ARBA" id="ARBA00022806"/>
    </source>
</evidence>
<dbReference type="Pfam" id="PF00176">
    <property type="entry name" value="SNF2-rel_dom"/>
    <property type="match status" value="1"/>
</dbReference>
<comment type="caution">
    <text evidence="16">The sequence shown here is derived from an EMBL/GenBank/DDBJ whole genome shotgun (WGS) entry which is preliminary data.</text>
</comment>
<dbReference type="PROSITE" id="PS51194">
    <property type="entry name" value="HELICASE_CTER"/>
    <property type="match status" value="1"/>
</dbReference>
<evidence type="ECO:0000256" key="11">
    <source>
        <dbReference type="PROSITE-ProRule" id="PRU00175"/>
    </source>
</evidence>
<evidence type="ECO:0000313" key="17">
    <source>
        <dbReference type="Proteomes" id="UP000623129"/>
    </source>
</evidence>
<dbReference type="Pfam" id="PF00271">
    <property type="entry name" value="Helicase_C"/>
    <property type="match status" value="1"/>
</dbReference>
<evidence type="ECO:0000259" key="13">
    <source>
        <dbReference type="PROSITE" id="PS50089"/>
    </source>
</evidence>
<evidence type="ECO:0000256" key="5">
    <source>
        <dbReference type="ARBA" id="ARBA00022771"/>
    </source>
</evidence>
<dbReference type="GO" id="GO:0006281">
    <property type="term" value="P:DNA repair"/>
    <property type="evidence" value="ECO:0007669"/>
    <property type="project" value="TreeGrafter"/>
</dbReference>
<evidence type="ECO:0000256" key="8">
    <source>
        <dbReference type="ARBA" id="ARBA00022833"/>
    </source>
</evidence>
<keyword evidence="3" id="KW-0479">Metal-binding</keyword>
<keyword evidence="4" id="KW-0547">Nucleotide-binding</keyword>
<dbReference type="SUPFAM" id="SSF52540">
    <property type="entry name" value="P-loop containing nucleoside triphosphate hydrolases"/>
    <property type="match status" value="2"/>
</dbReference>
<dbReference type="Gene3D" id="3.30.40.10">
    <property type="entry name" value="Zinc/RING finger domain, C3HC4 (zinc finger)"/>
    <property type="match status" value="1"/>
</dbReference>
<dbReference type="SMART" id="SM00490">
    <property type="entry name" value="HELICc"/>
    <property type="match status" value="1"/>
</dbReference>
<dbReference type="InterPro" id="IPR038718">
    <property type="entry name" value="SNF2-like_sf"/>
</dbReference>
<dbReference type="InterPro" id="IPR017907">
    <property type="entry name" value="Znf_RING_CS"/>
</dbReference>
<evidence type="ECO:0000313" key="16">
    <source>
        <dbReference type="EMBL" id="KAF3334258.1"/>
    </source>
</evidence>
<evidence type="ECO:0000259" key="14">
    <source>
        <dbReference type="PROSITE" id="PS51192"/>
    </source>
</evidence>
<evidence type="ECO:0000256" key="4">
    <source>
        <dbReference type="ARBA" id="ARBA00022741"/>
    </source>
</evidence>
<evidence type="ECO:0000256" key="1">
    <source>
        <dbReference type="ARBA" id="ARBA00004123"/>
    </source>
</evidence>
<dbReference type="CDD" id="cd18793">
    <property type="entry name" value="SF2_C_SNF"/>
    <property type="match status" value="1"/>
</dbReference>
<evidence type="ECO:0000259" key="15">
    <source>
        <dbReference type="PROSITE" id="PS51194"/>
    </source>
</evidence>
<keyword evidence="8" id="KW-0862">Zinc</keyword>
<comment type="similarity">
    <text evidence="2">Belongs to the SNF2/RAD54 helicase family. RAD16 subfamily.</text>
</comment>
<dbReference type="GO" id="GO:0005524">
    <property type="term" value="F:ATP binding"/>
    <property type="evidence" value="ECO:0007669"/>
    <property type="project" value="UniProtKB-KW"/>
</dbReference>
<reference evidence="16" key="1">
    <citation type="submission" date="2020-01" db="EMBL/GenBank/DDBJ databases">
        <title>Genome sequence of Kobresia littledalei, the first chromosome-level genome in the family Cyperaceae.</title>
        <authorList>
            <person name="Qu G."/>
        </authorList>
    </citation>
    <scope>NUCLEOTIDE SEQUENCE</scope>
    <source>
        <strain evidence="16">C.B.Clarke</strain>
        <tissue evidence="16">Leaf</tissue>
    </source>
</reference>
<dbReference type="PANTHER" id="PTHR45626">
    <property type="entry name" value="TRANSCRIPTION TERMINATION FACTOR 2-RELATED"/>
    <property type="match status" value="1"/>
</dbReference>
<dbReference type="PANTHER" id="PTHR45626:SF17">
    <property type="entry name" value="HELICASE-LIKE TRANSCRIPTION FACTOR"/>
    <property type="match status" value="1"/>
</dbReference>
<dbReference type="Gene3D" id="3.30.70.2330">
    <property type="match status" value="1"/>
</dbReference>
<dbReference type="Pfam" id="PF13920">
    <property type="entry name" value="zf-C3HC4_3"/>
    <property type="match status" value="1"/>
</dbReference>
<dbReference type="PROSITE" id="PS00518">
    <property type="entry name" value="ZF_RING_1"/>
    <property type="match status" value="1"/>
</dbReference>
<proteinExistence type="inferred from homology"/>
<dbReference type="PROSITE" id="PS51192">
    <property type="entry name" value="HELICASE_ATP_BIND_1"/>
    <property type="match status" value="1"/>
</dbReference>
<dbReference type="InterPro" id="IPR001841">
    <property type="entry name" value="Znf_RING"/>
</dbReference>
<evidence type="ECO:0000256" key="3">
    <source>
        <dbReference type="ARBA" id="ARBA00022723"/>
    </source>
</evidence>
<dbReference type="GO" id="GO:0005634">
    <property type="term" value="C:nucleus"/>
    <property type="evidence" value="ECO:0007669"/>
    <property type="project" value="UniProtKB-SubCell"/>
</dbReference>
<dbReference type="Gene3D" id="3.40.50.10810">
    <property type="entry name" value="Tandem AAA-ATPase domain"/>
    <property type="match status" value="1"/>
</dbReference>
<feature type="domain" description="Helicase ATP-binding" evidence="14">
    <location>
        <begin position="239"/>
        <end position="427"/>
    </location>
</feature>
<dbReference type="Proteomes" id="UP000623129">
    <property type="component" value="Unassembled WGS sequence"/>
</dbReference>
<evidence type="ECO:0000256" key="2">
    <source>
        <dbReference type="ARBA" id="ARBA00008438"/>
    </source>
</evidence>
<keyword evidence="9" id="KW-0067">ATP-binding</keyword>
<dbReference type="InterPro" id="IPR027417">
    <property type="entry name" value="P-loop_NTPase"/>
</dbReference>
<dbReference type="Pfam" id="PF08797">
    <property type="entry name" value="HIRAN"/>
    <property type="match status" value="1"/>
</dbReference>
<keyword evidence="5 11" id="KW-0863">Zinc-finger</keyword>
<comment type="subcellular location">
    <subcellularLocation>
        <location evidence="1">Nucleus</location>
    </subcellularLocation>
</comment>
<keyword evidence="17" id="KW-1185">Reference proteome</keyword>
<dbReference type="EMBL" id="SWLB01000009">
    <property type="protein sequence ID" value="KAF3334258.1"/>
    <property type="molecule type" value="Genomic_DNA"/>
</dbReference>
<dbReference type="InterPro" id="IPR014001">
    <property type="entry name" value="Helicase_ATP-bd"/>
</dbReference>
<evidence type="ECO:0000256" key="10">
    <source>
        <dbReference type="ARBA" id="ARBA00023242"/>
    </source>
</evidence>
<accession>A0A833VT94</accession>
<keyword evidence="6" id="KW-0378">Hydrolase</keyword>
<dbReference type="InterPro" id="IPR013083">
    <property type="entry name" value="Znf_RING/FYVE/PHD"/>
</dbReference>
<dbReference type="GO" id="GO:0003676">
    <property type="term" value="F:nucleic acid binding"/>
    <property type="evidence" value="ECO:0007669"/>
    <property type="project" value="InterPro"/>
</dbReference>
<keyword evidence="7" id="KW-0347">Helicase</keyword>
<protein>
    <submittedName>
        <fullName evidence="16">Putative SWI/SNF-related matrix-associated actin-dependent regulator</fullName>
    </submittedName>
</protein>